<proteinExistence type="inferred from homology"/>
<evidence type="ECO:0000256" key="5">
    <source>
        <dbReference type="ARBA" id="ARBA00022833"/>
    </source>
</evidence>
<evidence type="ECO:0000256" key="3">
    <source>
        <dbReference type="ARBA" id="ARBA00011956"/>
    </source>
</evidence>
<evidence type="ECO:0000256" key="4">
    <source>
        <dbReference type="ARBA" id="ARBA00022723"/>
    </source>
</evidence>
<organism evidence="12 13">
    <name type="scientific">Halobacillus salinus</name>
    <dbReference type="NCBI Taxonomy" id="192814"/>
    <lineage>
        <taxon>Bacteria</taxon>
        <taxon>Bacillati</taxon>
        <taxon>Bacillota</taxon>
        <taxon>Bacilli</taxon>
        <taxon>Bacillales</taxon>
        <taxon>Bacillaceae</taxon>
        <taxon>Halobacillus</taxon>
    </lineage>
</organism>
<name>A0A4Z0GX83_9BACI</name>
<evidence type="ECO:0000313" key="13">
    <source>
        <dbReference type="Proteomes" id="UP000297982"/>
    </source>
</evidence>
<comment type="cofactor">
    <cofactor evidence="8">
        <name>Zn(2+)</name>
        <dbReference type="ChEBI" id="CHEBI:29105"/>
    </cofactor>
    <text evidence="8">Binds 1 zinc ion per subunit.</text>
</comment>
<evidence type="ECO:0000259" key="11">
    <source>
        <dbReference type="Pfam" id="PF21621"/>
    </source>
</evidence>
<dbReference type="EC" id="5.3.1.8" evidence="3 7"/>
<evidence type="ECO:0000259" key="10">
    <source>
        <dbReference type="Pfam" id="PF20511"/>
    </source>
</evidence>
<dbReference type="InterPro" id="IPR049071">
    <property type="entry name" value="MPI_cupin_dom"/>
</dbReference>
<dbReference type="GO" id="GO:0004476">
    <property type="term" value="F:mannose-6-phosphate isomerase activity"/>
    <property type="evidence" value="ECO:0007669"/>
    <property type="project" value="UniProtKB-UniRule"/>
</dbReference>
<dbReference type="InterPro" id="IPR011051">
    <property type="entry name" value="RmlC_Cupin_sf"/>
</dbReference>
<evidence type="ECO:0000256" key="9">
    <source>
        <dbReference type="PIRSR" id="PIRSR036894-2"/>
    </source>
</evidence>
<feature type="binding site" evidence="8">
    <location>
        <position position="105"/>
    </location>
    <ligand>
        <name>Zn(2+)</name>
        <dbReference type="ChEBI" id="CHEBI:29105"/>
    </ligand>
</feature>
<dbReference type="STRING" id="192814.GCA_900166575_03152"/>
<evidence type="ECO:0000256" key="2">
    <source>
        <dbReference type="ARBA" id="ARBA00010772"/>
    </source>
</evidence>
<dbReference type="PANTHER" id="PTHR42742">
    <property type="entry name" value="TRANSCRIPTIONAL REPRESSOR MPRA"/>
    <property type="match status" value="1"/>
</dbReference>
<gene>
    <name evidence="12" type="primary">manA</name>
    <name evidence="12" type="ORF">E4663_16155</name>
</gene>
<dbReference type="Pfam" id="PF21621">
    <property type="entry name" value="MPI_cupin_dom"/>
    <property type="match status" value="1"/>
</dbReference>
<dbReference type="Gene3D" id="2.60.120.10">
    <property type="entry name" value="Jelly Rolls"/>
    <property type="match status" value="2"/>
</dbReference>
<evidence type="ECO:0000256" key="6">
    <source>
        <dbReference type="ARBA" id="ARBA00023235"/>
    </source>
</evidence>
<dbReference type="PANTHER" id="PTHR42742:SF3">
    <property type="entry name" value="FRUCTOKINASE"/>
    <property type="match status" value="1"/>
</dbReference>
<reference evidence="12 13" key="1">
    <citation type="journal article" date="2003" name="Int. J. Syst. Evol. Microbiol.">
        <title>Halobacillus salinus sp. nov., isolated from a salt lake on the coast of the East Sea in Korea.</title>
        <authorList>
            <person name="Yoon J.H."/>
            <person name="Kang K.H."/>
            <person name="Park Y.H."/>
        </authorList>
    </citation>
    <scope>NUCLEOTIDE SEQUENCE [LARGE SCALE GENOMIC DNA]</scope>
    <source>
        <strain evidence="12 13">HSL-3</strain>
    </source>
</reference>
<dbReference type="GO" id="GO:0008270">
    <property type="term" value="F:zinc ion binding"/>
    <property type="evidence" value="ECO:0007669"/>
    <property type="project" value="UniProtKB-UniRule"/>
</dbReference>
<keyword evidence="13" id="KW-1185">Reference proteome</keyword>
<protein>
    <recommendedName>
        <fullName evidence="3 7">Mannose-6-phosphate isomerase</fullName>
        <ecNumber evidence="3 7">5.3.1.8</ecNumber>
    </recommendedName>
</protein>
<dbReference type="InterPro" id="IPR001250">
    <property type="entry name" value="Man6P_Isoase-1"/>
</dbReference>
<dbReference type="InterPro" id="IPR014628">
    <property type="entry name" value="Man6P_isomerase_Firm_short"/>
</dbReference>
<keyword evidence="4 7" id="KW-0479">Metal-binding</keyword>
<evidence type="ECO:0000313" key="12">
    <source>
        <dbReference type="EMBL" id="TGB01687.1"/>
    </source>
</evidence>
<feature type="domain" description="Mannose-6-phosphate isomerase cupin" evidence="11">
    <location>
        <begin position="229"/>
        <end position="304"/>
    </location>
</feature>
<dbReference type="SUPFAM" id="SSF51182">
    <property type="entry name" value="RmlC-like cupins"/>
    <property type="match status" value="1"/>
</dbReference>
<keyword evidence="5 7" id="KW-0862">Zinc</keyword>
<comment type="similarity">
    <text evidence="2 7">Belongs to the mannose-6-phosphate isomerase type 1 family.</text>
</comment>
<feature type="domain" description="Phosphomannose isomerase type I catalytic" evidence="10">
    <location>
        <begin position="1"/>
        <end position="99"/>
    </location>
</feature>
<dbReference type="NCBIfam" id="TIGR00218">
    <property type="entry name" value="manA"/>
    <property type="match status" value="1"/>
</dbReference>
<dbReference type="Pfam" id="PF20511">
    <property type="entry name" value="PMI_typeI_cat"/>
    <property type="match status" value="1"/>
</dbReference>
<feature type="binding site" evidence="8">
    <location>
        <position position="87"/>
    </location>
    <ligand>
        <name>Zn(2+)</name>
        <dbReference type="ChEBI" id="CHEBI:29105"/>
    </ligand>
</feature>
<sequence length="308" mass="34859">MKERIWGGTALRDKFGYDIPSEQTGEAWCISGHANGPNVIQNGALEGKTLKEAWEDNRELFANESGEEFPLLVKILDSKKDLSVQVHPDDTYAREVENQNYGKTECWYVIDCEPGAEIIFGHHSKNKQELERMVENGEWESLLRRIPVQPGDFYYVPSGTIHAIGAGIQILETQQSSDITYRVYDYDRVGSDGKKRELHLEKSLEVTNTPHEDPAIERTHSLEAGLRKETLTEETYFSVYHWTLDGTSQDLKTETYQLMSVLEGEGEVVTDGKTFSIEKGDHFIIPATMDSFQLKGQAKLIVSHSNKA</sequence>
<feature type="active site" evidence="9">
    <location>
        <position position="182"/>
    </location>
</feature>
<dbReference type="InterPro" id="IPR051804">
    <property type="entry name" value="Carb_Metab_Reg_Kinase/Isom"/>
</dbReference>
<evidence type="ECO:0000256" key="8">
    <source>
        <dbReference type="PIRSR" id="PIRSR036894-1"/>
    </source>
</evidence>
<comment type="catalytic activity">
    <reaction evidence="1 7">
        <text>D-mannose 6-phosphate = D-fructose 6-phosphate</text>
        <dbReference type="Rhea" id="RHEA:12356"/>
        <dbReference type="ChEBI" id="CHEBI:58735"/>
        <dbReference type="ChEBI" id="CHEBI:61527"/>
        <dbReference type="EC" id="5.3.1.8"/>
    </reaction>
</comment>
<dbReference type="InterPro" id="IPR046457">
    <property type="entry name" value="PMI_typeI_cat"/>
</dbReference>
<accession>A0A4Z0GX83</accession>
<comment type="caution">
    <text evidence="12">The sequence shown here is derived from an EMBL/GenBank/DDBJ whole genome shotgun (WGS) entry which is preliminary data.</text>
</comment>
<dbReference type="InterPro" id="IPR014710">
    <property type="entry name" value="RmlC-like_jellyroll"/>
</dbReference>
<evidence type="ECO:0000256" key="1">
    <source>
        <dbReference type="ARBA" id="ARBA00000757"/>
    </source>
</evidence>
<keyword evidence="6 7" id="KW-0413">Isomerase</keyword>
<dbReference type="GO" id="GO:0005975">
    <property type="term" value="P:carbohydrate metabolic process"/>
    <property type="evidence" value="ECO:0007669"/>
    <property type="project" value="UniProtKB-UniRule"/>
</dbReference>
<feature type="binding site" evidence="8">
    <location>
        <position position="162"/>
    </location>
    <ligand>
        <name>Zn(2+)</name>
        <dbReference type="ChEBI" id="CHEBI:29105"/>
    </ligand>
</feature>
<dbReference type="EMBL" id="SRJC01000005">
    <property type="protein sequence ID" value="TGB01687.1"/>
    <property type="molecule type" value="Genomic_DNA"/>
</dbReference>
<dbReference type="AlphaFoldDB" id="A0A4Z0GX83"/>
<dbReference type="Proteomes" id="UP000297982">
    <property type="component" value="Unassembled WGS sequence"/>
</dbReference>
<dbReference type="PIRSF" id="PIRSF036894">
    <property type="entry name" value="PMI_Firm_short"/>
    <property type="match status" value="1"/>
</dbReference>
<evidence type="ECO:0000256" key="7">
    <source>
        <dbReference type="PIRNR" id="PIRNR036894"/>
    </source>
</evidence>
<dbReference type="CDD" id="cd07010">
    <property type="entry name" value="cupin_PMI_type_I_N_bac"/>
    <property type="match status" value="1"/>
</dbReference>